<feature type="non-terminal residue" evidence="3">
    <location>
        <position position="1"/>
    </location>
</feature>
<dbReference type="InterPro" id="IPR056379">
    <property type="entry name" value="DExH14_plug"/>
</dbReference>
<evidence type="ECO:0000259" key="2">
    <source>
        <dbReference type="Pfam" id="PF24557"/>
    </source>
</evidence>
<organism evidence="3 4">
    <name type="scientific">Tanacetum coccineum</name>
    <dbReference type="NCBI Taxonomy" id="301880"/>
    <lineage>
        <taxon>Eukaryota</taxon>
        <taxon>Viridiplantae</taxon>
        <taxon>Streptophyta</taxon>
        <taxon>Embryophyta</taxon>
        <taxon>Tracheophyta</taxon>
        <taxon>Spermatophyta</taxon>
        <taxon>Magnoliopsida</taxon>
        <taxon>eudicotyledons</taxon>
        <taxon>Gunneridae</taxon>
        <taxon>Pentapetalae</taxon>
        <taxon>asterids</taxon>
        <taxon>campanulids</taxon>
        <taxon>Asterales</taxon>
        <taxon>Asteraceae</taxon>
        <taxon>Asteroideae</taxon>
        <taxon>Anthemideae</taxon>
        <taxon>Anthemidinae</taxon>
        <taxon>Tanacetum</taxon>
    </lineage>
</organism>
<keyword evidence="4" id="KW-1185">Reference proteome</keyword>
<dbReference type="EMBL" id="BQNB010010955">
    <property type="protein sequence ID" value="GJS84178.1"/>
    <property type="molecule type" value="Genomic_DNA"/>
</dbReference>
<evidence type="ECO:0000256" key="1">
    <source>
        <dbReference type="SAM" id="MobiDB-lite"/>
    </source>
</evidence>
<sequence>SIEVRQAYRQFAGAVVELIDRVVNDEEFKEAALAVYRLFGAPGEEEEVNIRIIEKKSELQKLLGHVVSHAKVQKVVNAVQTLSNLQPDNHDAIIHNSGIRAKGIKTTQQFMINHQSRKPAMDEKRQRKEDQKERKRKKQRLLFLVVAQEHRTSWRYGDSRPVNSGIRAKGIKTTQQFMINHQSRKPAMDEKRQRKEDQKERKRKKQRLLFLVVAQEHRTCSSEFKRRDEPI</sequence>
<feature type="domain" description="DExH14 plug" evidence="2">
    <location>
        <begin position="1"/>
        <end position="87"/>
    </location>
</feature>
<feature type="region of interest" description="Disordered" evidence="1">
    <location>
        <begin position="177"/>
        <end position="206"/>
    </location>
</feature>
<feature type="compositionally biased region" description="Basic and acidic residues" evidence="1">
    <location>
        <begin position="186"/>
        <end position="200"/>
    </location>
</feature>
<protein>
    <recommendedName>
        <fullName evidence="2">DExH14 plug domain-containing protein</fullName>
    </recommendedName>
</protein>
<feature type="region of interest" description="Disordered" evidence="1">
    <location>
        <begin position="113"/>
        <end position="136"/>
    </location>
</feature>
<reference evidence="3" key="2">
    <citation type="submission" date="2022-01" db="EMBL/GenBank/DDBJ databases">
        <authorList>
            <person name="Yamashiro T."/>
            <person name="Shiraishi A."/>
            <person name="Satake H."/>
            <person name="Nakayama K."/>
        </authorList>
    </citation>
    <scope>NUCLEOTIDE SEQUENCE</scope>
</reference>
<accession>A0ABQ4Z1Y3</accession>
<evidence type="ECO:0000313" key="4">
    <source>
        <dbReference type="Proteomes" id="UP001151760"/>
    </source>
</evidence>
<dbReference type="Pfam" id="PF24557">
    <property type="entry name" value="DExH14_plug"/>
    <property type="match status" value="1"/>
</dbReference>
<evidence type="ECO:0000313" key="3">
    <source>
        <dbReference type="EMBL" id="GJS84178.1"/>
    </source>
</evidence>
<feature type="compositionally biased region" description="Basic and acidic residues" evidence="1">
    <location>
        <begin position="119"/>
        <end position="133"/>
    </location>
</feature>
<reference evidence="3" key="1">
    <citation type="journal article" date="2022" name="Int. J. Mol. Sci.">
        <title>Draft Genome of Tanacetum Coccineum: Genomic Comparison of Closely Related Tanacetum-Family Plants.</title>
        <authorList>
            <person name="Yamashiro T."/>
            <person name="Shiraishi A."/>
            <person name="Nakayama K."/>
            <person name="Satake H."/>
        </authorList>
    </citation>
    <scope>NUCLEOTIDE SEQUENCE</scope>
</reference>
<comment type="caution">
    <text evidence="3">The sequence shown here is derived from an EMBL/GenBank/DDBJ whole genome shotgun (WGS) entry which is preliminary data.</text>
</comment>
<name>A0ABQ4Z1Y3_9ASTR</name>
<proteinExistence type="predicted"/>
<dbReference type="Proteomes" id="UP001151760">
    <property type="component" value="Unassembled WGS sequence"/>
</dbReference>
<gene>
    <name evidence="3" type="ORF">Tco_0750719</name>
</gene>